<name>A0A8X6N5N7_NEPPI</name>
<dbReference type="EMBL" id="BMAW01005608">
    <property type="protein sequence ID" value="GFS95066.1"/>
    <property type="molecule type" value="Genomic_DNA"/>
</dbReference>
<evidence type="ECO:0000313" key="2">
    <source>
        <dbReference type="Proteomes" id="UP000887013"/>
    </source>
</evidence>
<dbReference type="Proteomes" id="UP000887013">
    <property type="component" value="Unassembled WGS sequence"/>
</dbReference>
<gene>
    <name evidence="1" type="ORF">NPIL_36651</name>
</gene>
<dbReference type="AlphaFoldDB" id="A0A8X6N5N7"/>
<proteinExistence type="predicted"/>
<evidence type="ECO:0000313" key="1">
    <source>
        <dbReference type="EMBL" id="GFS95066.1"/>
    </source>
</evidence>
<sequence>MDTRLIWNKQACKLKDIGSARNRLLKKLTGVKWSTIQDLLCTTYKSYIRPAIEYCSELITTSEAVQDGMENTQNNPLRVVTGGVFSIPILAMQKQTRIEPLSHRRKIGALKLVERLKRRRNFWRTYSPAVHRLKSQPIDKKTGNSRPIYRF</sequence>
<keyword evidence="2" id="KW-1185">Reference proteome</keyword>
<dbReference type="OrthoDB" id="6435936at2759"/>
<reference evidence="1" key="1">
    <citation type="submission" date="2020-08" db="EMBL/GenBank/DDBJ databases">
        <title>Multicomponent nature underlies the extraordinary mechanical properties of spider dragline silk.</title>
        <authorList>
            <person name="Kono N."/>
            <person name="Nakamura H."/>
            <person name="Mori M."/>
            <person name="Yoshida Y."/>
            <person name="Ohtoshi R."/>
            <person name="Malay A.D."/>
            <person name="Moran D.A.P."/>
            <person name="Tomita M."/>
            <person name="Numata K."/>
            <person name="Arakawa K."/>
        </authorList>
    </citation>
    <scope>NUCLEOTIDE SEQUENCE</scope>
</reference>
<protein>
    <submittedName>
        <fullName evidence="1">Uncharacterized protein</fullName>
    </submittedName>
</protein>
<accession>A0A8X6N5N7</accession>
<organism evidence="1 2">
    <name type="scientific">Nephila pilipes</name>
    <name type="common">Giant wood spider</name>
    <name type="synonym">Nephila maculata</name>
    <dbReference type="NCBI Taxonomy" id="299642"/>
    <lineage>
        <taxon>Eukaryota</taxon>
        <taxon>Metazoa</taxon>
        <taxon>Ecdysozoa</taxon>
        <taxon>Arthropoda</taxon>
        <taxon>Chelicerata</taxon>
        <taxon>Arachnida</taxon>
        <taxon>Araneae</taxon>
        <taxon>Araneomorphae</taxon>
        <taxon>Entelegynae</taxon>
        <taxon>Araneoidea</taxon>
        <taxon>Nephilidae</taxon>
        <taxon>Nephila</taxon>
    </lineage>
</organism>
<comment type="caution">
    <text evidence="1">The sequence shown here is derived from an EMBL/GenBank/DDBJ whole genome shotgun (WGS) entry which is preliminary data.</text>
</comment>